<dbReference type="Proteomes" id="UP000014264">
    <property type="component" value="Unassembled WGS sequence"/>
</dbReference>
<name>A0A829GKG1_LACPA</name>
<feature type="transmembrane region" description="Helical" evidence="1">
    <location>
        <begin position="69"/>
        <end position="87"/>
    </location>
</feature>
<proteinExistence type="predicted"/>
<organism evidence="2 3">
    <name type="scientific">Lacticaseibacillus paracasei subsp. paracasei Lpp14</name>
    <dbReference type="NCBI Taxonomy" id="1256204"/>
    <lineage>
        <taxon>Bacteria</taxon>
        <taxon>Bacillati</taxon>
        <taxon>Bacillota</taxon>
        <taxon>Bacilli</taxon>
        <taxon>Lactobacillales</taxon>
        <taxon>Lactobacillaceae</taxon>
        <taxon>Lacticaseibacillus</taxon>
    </lineage>
</organism>
<keyword evidence="1" id="KW-0472">Membrane</keyword>
<dbReference type="EMBL" id="ANJZ01000387">
    <property type="protein sequence ID" value="EPC57795.1"/>
    <property type="molecule type" value="Genomic_DNA"/>
</dbReference>
<evidence type="ECO:0000313" key="3">
    <source>
        <dbReference type="Proteomes" id="UP000014264"/>
    </source>
</evidence>
<evidence type="ECO:0000256" key="1">
    <source>
        <dbReference type="SAM" id="Phobius"/>
    </source>
</evidence>
<comment type="caution">
    <text evidence="2">The sequence shown here is derived from an EMBL/GenBank/DDBJ whole genome shotgun (WGS) entry which is preliminary data.</text>
</comment>
<protein>
    <submittedName>
        <fullName evidence="2">Uncharacterized protein</fullName>
    </submittedName>
</protein>
<accession>A0A829GKG1</accession>
<gene>
    <name evidence="2" type="ORF">Lpp14_15131</name>
</gene>
<keyword evidence="1" id="KW-1133">Transmembrane helix</keyword>
<evidence type="ECO:0000313" key="2">
    <source>
        <dbReference type="EMBL" id="EPC57795.1"/>
    </source>
</evidence>
<reference evidence="2 3" key="1">
    <citation type="journal article" date="2013" name="PLoS ONE">
        <title>Lactobacillus paracasei comparative genomics: towards species pan-genome definition and exploitation of diversity.</title>
        <authorList>
            <person name="Smokvina T."/>
            <person name="Wels M."/>
            <person name="Polka J."/>
            <person name="Chervaux C."/>
            <person name="Brisse S."/>
            <person name="Boekhorst J."/>
            <person name="van Hylckama Vlieg J.E."/>
            <person name="Siezen R.J."/>
        </authorList>
    </citation>
    <scope>NUCLEOTIDE SEQUENCE [LARGE SCALE GENOMIC DNA]</scope>
    <source>
        <strain evidence="2 3">Lpp14</strain>
    </source>
</reference>
<keyword evidence="1" id="KW-0812">Transmembrane</keyword>
<sequence length="141" mass="16160">MATFNRLTIEFSGLCPQILRPAQYRVHQFIDFIVQEHKNISLHLTLLSEISFFIGDGAVMKVLAGMRQLVVMIFTVCIILSRMIIFIQETGVNIIHLVHIGDGLLKQLLSTPTLVKQCQFTDFIILHLRLDLIITQRVLMK</sequence>
<dbReference type="AlphaFoldDB" id="A0A829GKG1"/>